<evidence type="ECO:0000256" key="1">
    <source>
        <dbReference type="SAM" id="Phobius"/>
    </source>
</evidence>
<keyword evidence="1" id="KW-0472">Membrane</keyword>
<name>A0A0L8FJI3_OCTBM</name>
<sequence>MLSAHFRIFSCVKKPLYDVQFMVATTSSCSSRLFQNPVRYFSASFSGIGPFPFAWFGPHFAFCTSVILLICLIKLF</sequence>
<keyword evidence="1" id="KW-1133">Transmembrane helix</keyword>
<reference evidence="2" key="1">
    <citation type="submission" date="2015-07" db="EMBL/GenBank/DDBJ databases">
        <title>MeaNS - Measles Nucleotide Surveillance Program.</title>
        <authorList>
            <person name="Tran T."/>
            <person name="Druce J."/>
        </authorList>
    </citation>
    <scope>NUCLEOTIDE SEQUENCE</scope>
    <source>
        <strain evidence="2">UCB-OBI-ISO-001</strain>
        <tissue evidence="2">Gonad</tissue>
    </source>
</reference>
<organism evidence="2">
    <name type="scientific">Octopus bimaculoides</name>
    <name type="common">California two-spotted octopus</name>
    <dbReference type="NCBI Taxonomy" id="37653"/>
    <lineage>
        <taxon>Eukaryota</taxon>
        <taxon>Metazoa</taxon>
        <taxon>Spiralia</taxon>
        <taxon>Lophotrochozoa</taxon>
        <taxon>Mollusca</taxon>
        <taxon>Cephalopoda</taxon>
        <taxon>Coleoidea</taxon>
        <taxon>Octopodiformes</taxon>
        <taxon>Octopoda</taxon>
        <taxon>Incirrata</taxon>
        <taxon>Octopodidae</taxon>
        <taxon>Octopus</taxon>
    </lineage>
</organism>
<evidence type="ECO:0000313" key="2">
    <source>
        <dbReference type="EMBL" id="KOF64393.1"/>
    </source>
</evidence>
<keyword evidence="1" id="KW-0812">Transmembrane</keyword>
<protein>
    <submittedName>
        <fullName evidence="2">Uncharacterized protein</fullName>
    </submittedName>
</protein>
<dbReference type="PROSITE" id="PS51257">
    <property type="entry name" value="PROKAR_LIPOPROTEIN"/>
    <property type="match status" value="1"/>
</dbReference>
<dbReference type="EMBL" id="KQ430278">
    <property type="protein sequence ID" value="KOF64393.1"/>
    <property type="molecule type" value="Genomic_DNA"/>
</dbReference>
<proteinExistence type="predicted"/>
<dbReference type="AlphaFoldDB" id="A0A0L8FJI3"/>
<gene>
    <name evidence="2" type="ORF">OCBIM_22017396mg</name>
</gene>
<accession>A0A0L8FJI3</accession>
<feature type="transmembrane region" description="Helical" evidence="1">
    <location>
        <begin position="53"/>
        <end position="73"/>
    </location>
</feature>